<comment type="caution">
    <text evidence="2">The sequence shown here is derived from an EMBL/GenBank/DDBJ whole genome shotgun (WGS) entry which is preliminary data.</text>
</comment>
<evidence type="ECO:0000256" key="1">
    <source>
        <dbReference type="SAM" id="MobiDB-lite"/>
    </source>
</evidence>
<gene>
    <name evidence="2" type="ORF">HHL11_07075</name>
</gene>
<evidence type="ECO:0000313" key="3">
    <source>
        <dbReference type="Proteomes" id="UP000541185"/>
    </source>
</evidence>
<name>A0A848GYV6_9BURK</name>
<dbReference type="InterPro" id="IPR036388">
    <property type="entry name" value="WH-like_DNA-bd_sf"/>
</dbReference>
<proteinExistence type="predicted"/>
<dbReference type="Gene3D" id="1.10.10.10">
    <property type="entry name" value="Winged helix-like DNA-binding domain superfamily/Winged helix DNA-binding domain"/>
    <property type="match status" value="1"/>
</dbReference>
<dbReference type="EMBL" id="JABBFX010000001">
    <property type="protein sequence ID" value="NML43504.1"/>
    <property type="molecule type" value="Genomic_DNA"/>
</dbReference>
<dbReference type="Proteomes" id="UP000541185">
    <property type="component" value="Unassembled WGS sequence"/>
</dbReference>
<organism evidence="2 3">
    <name type="scientific">Ramlibacter agri</name>
    <dbReference type="NCBI Taxonomy" id="2728837"/>
    <lineage>
        <taxon>Bacteria</taxon>
        <taxon>Pseudomonadati</taxon>
        <taxon>Pseudomonadota</taxon>
        <taxon>Betaproteobacteria</taxon>
        <taxon>Burkholderiales</taxon>
        <taxon>Comamonadaceae</taxon>
        <taxon>Ramlibacter</taxon>
    </lineage>
</organism>
<protein>
    <submittedName>
        <fullName evidence="2">Uncharacterized protein</fullName>
    </submittedName>
</protein>
<accession>A0A848GYV6</accession>
<dbReference type="AlphaFoldDB" id="A0A848GYV6"/>
<evidence type="ECO:0000313" key="2">
    <source>
        <dbReference type="EMBL" id="NML43504.1"/>
    </source>
</evidence>
<sequence length="189" mass="20637">MTVAIEQQRGAVGKAELAEALGWTRPRLDRRLQQDAQFPVQQRGSRAGGWEFNLAAVLAYLGETQDGARAEPSGRPQLAGRATAPTEGRRVAAPGVQHHGELTASQRHKLAQARLLEDKLEQSRRALIDAEEMRLVVGTMLAHLGKGLDGLPDAALRRLELPEEARPVLQALVDDLRRNVVADLKGLLQ</sequence>
<feature type="region of interest" description="Disordered" evidence="1">
    <location>
        <begin position="67"/>
        <end position="88"/>
    </location>
</feature>
<reference evidence="2 3" key="1">
    <citation type="submission" date="2020-04" db="EMBL/GenBank/DDBJ databases">
        <title>Ramlibacter sp. G-1-2-2 isolated from soil.</title>
        <authorList>
            <person name="Dahal R.H."/>
        </authorList>
    </citation>
    <scope>NUCLEOTIDE SEQUENCE [LARGE SCALE GENOMIC DNA]</scope>
    <source>
        <strain evidence="2 3">G-1-2-2</strain>
    </source>
</reference>
<keyword evidence="3" id="KW-1185">Reference proteome</keyword>
<dbReference type="RefSeq" id="WP_169417706.1">
    <property type="nucleotide sequence ID" value="NZ_JABBFX010000001.1"/>
</dbReference>